<dbReference type="PANTHER" id="PTHR13225">
    <property type="entry name" value="MISEXPRESSION SUPPRESSOR OF RAS 6"/>
    <property type="match status" value="1"/>
</dbReference>
<proteinExistence type="inferred from homology"/>
<dbReference type="PANTHER" id="PTHR13225:SF3">
    <property type="entry name" value="UPF0489 PROTEIN C5ORF22"/>
    <property type="match status" value="1"/>
</dbReference>
<protein>
    <submittedName>
        <fullName evidence="2">Uncharacterized protein</fullName>
    </submittedName>
</protein>
<sequence>MKRSLLPWRFSLHHLDSHPDLSCPSFPARSAPGDMYRLLDGSQSGIAEWIVPLAFHGHVGRVTWLRQAFAGGALARGEASVLVGEAGGLMRAAVRGDEMGEPGGCQFDAARYFLDDGALVREGELGGARPLEIEVLEPGVDPAPEIEGPFVLDVCLDYFCCLSPFLPPTVPPALIPNLELPHSPASFSPAARAASLAVFDAHLGELFGRAGGPPAAVTVARSAEDGFCTPEAGDELQGAVVEIVGRRVRERWGRELEITLDEGVKVGATRELTPG</sequence>
<dbReference type="EMBL" id="BRYB01001595">
    <property type="protein sequence ID" value="GMI29260.1"/>
    <property type="molecule type" value="Genomic_DNA"/>
</dbReference>
<gene>
    <name evidence="2" type="ORF">TeGR_g3996</name>
</gene>
<name>A0ABQ6MMQ5_9STRA</name>
<keyword evidence="3" id="KW-1185">Reference proteome</keyword>
<dbReference type="Proteomes" id="UP001165060">
    <property type="component" value="Unassembled WGS sequence"/>
</dbReference>
<evidence type="ECO:0000313" key="2">
    <source>
        <dbReference type="EMBL" id="GMI29260.1"/>
    </source>
</evidence>
<dbReference type="InterPro" id="IPR024131">
    <property type="entry name" value="UPF0489"/>
</dbReference>
<comment type="similarity">
    <text evidence="1">Belongs to the UPF0489 family.</text>
</comment>
<evidence type="ECO:0000256" key="1">
    <source>
        <dbReference type="ARBA" id="ARBA00007099"/>
    </source>
</evidence>
<dbReference type="Pfam" id="PF12640">
    <property type="entry name" value="UPF0489"/>
    <property type="match status" value="1"/>
</dbReference>
<comment type="caution">
    <text evidence="2">The sequence shown here is derived from an EMBL/GenBank/DDBJ whole genome shotgun (WGS) entry which is preliminary data.</text>
</comment>
<evidence type="ECO:0000313" key="3">
    <source>
        <dbReference type="Proteomes" id="UP001165060"/>
    </source>
</evidence>
<accession>A0ABQ6MMQ5</accession>
<reference evidence="2 3" key="1">
    <citation type="journal article" date="2023" name="Commun. Biol.">
        <title>Genome analysis of Parmales, the sister group of diatoms, reveals the evolutionary specialization of diatoms from phago-mixotrophs to photoautotrophs.</title>
        <authorList>
            <person name="Ban H."/>
            <person name="Sato S."/>
            <person name="Yoshikawa S."/>
            <person name="Yamada K."/>
            <person name="Nakamura Y."/>
            <person name="Ichinomiya M."/>
            <person name="Sato N."/>
            <person name="Blanc-Mathieu R."/>
            <person name="Endo H."/>
            <person name="Kuwata A."/>
            <person name="Ogata H."/>
        </authorList>
    </citation>
    <scope>NUCLEOTIDE SEQUENCE [LARGE SCALE GENOMIC DNA]</scope>
</reference>
<organism evidence="2 3">
    <name type="scientific">Tetraparma gracilis</name>
    <dbReference type="NCBI Taxonomy" id="2962635"/>
    <lineage>
        <taxon>Eukaryota</taxon>
        <taxon>Sar</taxon>
        <taxon>Stramenopiles</taxon>
        <taxon>Ochrophyta</taxon>
        <taxon>Bolidophyceae</taxon>
        <taxon>Parmales</taxon>
        <taxon>Triparmaceae</taxon>
        <taxon>Tetraparma</taxon>
    </lineage>
</organism>